<dbReference type="SUPFAM" id="SSF56176">
    <property type="entry name" value="FAD-binding/transporter-associated domain-like"/>
    <property type="match status" value="1"/>
</dbReference>
<dbReference type="PANTHER" id="PTHR43762:SF1">
    <property type="entry name" value="D-ARABINONO-1,4-LACTONE OXIDASE"/>
    <property type="match status" value="1"/>
</dbReference>
<dbReference type="Gene3D" id="3.30.465.10">
    <property type="match status" value="1"/>
</dbReference>
<keyword evidence="3" id="KW-0560">Oxidoreductase</keyword>
<evidence type="ECO:0000313" key="6">
    <source>
        <dbReference type="Proteomes" id="UP000317171"/>
    </source>
</evidence>
<dbReference type="SUPFAM" id="SSF55103">
    <property type="entry name" value="FAD-linked oxidases, C-terminal domain"/>
    <property type="match status" value="1"/>
</dbReference>
<dbReference type="Pfam" id="PF01565">
    <property type="entry name" value="FAD_binding_4"/>
    <property type="match status" value="1"/>
</dbReference>
<dbReference type="RefSeq" id="WP_145210021.1">
    <property type="nucleotide sequence ID" value="NZ_CP036269.1"/>
</dbReference>
<dbReference type="AlphaFoldDB" id="A0A517R945"/>
<evidence type="ECO:0000256" key="3">
    <source>
        <dbReference type="ARBA" id="ARBA00023002"/>
    </source>
</evidence>
<keyword evidence="1" id="KW-0285">Flavoprotein</keyword>
<dbReference type="InterPro" id="IPR007173">
    <property type="entry name" value="ALO_C"/>
</dbReference>
<keyword evidence="6" id="KW-1185">Reference proteome</keyword>
<dbReference type="GO" id="GO:0071949">
    <property type="term" value="F:FAD binding"/>
    <property type="evidence" value="ECO:0007669"/>
    <property type="project" value="InterPro"/>
</dbReference>
<protein>
    <submittedName>
        <fullName evidence="5">Putative oxidoreductase ORF5 in fasciation locus</fullName>
    </submittedName>
</protein>
<dbReference type="EMBL" id="CP036269">
    <property type="protein sequence ID" value="QDT40303.1"/>
    <property type="molecule type" value="Genomic_DNA"/>
</dbReference>
<accession>A0A517R945</accession>
<name>A0A517R945_9PLAN</name>
<dbReference type="KEGG" id="gaz:Pan241w_03590"/>
<evidence type="ECO:0000256" key="2">
    <source>
        <dbReference type="ARBA" id="ARBA00022827"/>
    </source>
</evidence>
<evidence type="ECO:0000259" key="4">
    <source>
        <dbReference type="PROSITE" id="PS51387"/>
    </source>
</evidence>
<sequence length="517" mass="59446">MRWTLFRSRHWKWGRRSRRCAIVSMVIFLLTAALIGRPLLHLARTAWQDTEVRESPPEGFMDDASRMNLTPIHQVWPVPLDTTAAETQLAQLFAHAHRTGLRISIAGSRHSMGGHTLIPGGIMIDMTPFKKMELDEAQNLLHVQAGAKWSEIIPWLNQRGKSVAIMQSNNSFTVGGSISVNCHGWQYGQPPIASSVESFRLMLADGKIVHCSRTRNKELFSLALGGYGLFGVILDVDLRVVPNERYRLEQSIVPVEQALGTFDTMIDDPNVAMVFARMNITPDHFLQDVIINVFYPDPATSGKIPDLTEPSIAAIRRPIFRGSSSNEYGKKLRWNAETKLQPHLQQKYYSRNQLLNEGVEIFENRSADHTDILHEYFIPKTGLAEFVKALREIIPRHNQDLLNVTVRQINTDQDTFLRYADQQMFAFVMLFYQPRTEGGDRKMEVMSVDLIEAALQADGRYYLPYRLHATPQQFHRAYPQAKQFFTLKRDYDPQELFQNQFYQKYGNPEKEIEYDEE</sequence>
<dbReference type="GO" id="GO:0003885">
    <property type="term" value="F:D-arabinono-1,4-lactone oxidase activity"/>
    <property type="evidence" value="ECO:0007669"/>
    <property type="project" value="InterPro"/>
</dbReference>
<dbReference type="GO" id="GO:0016020">
    <property type="term" value="C:membrane"/>
    <property type="evidence" value="ECO:0007669"/>
    <property type="project" value="InterPro"/>
</dbReference>
<dbReference type="Proteomes" id="UP000317171">
    <property type="component" value="Chromosome"/>
</dbReference>
<evidence type="ECO:0000313" key="5">
    <source>
        <dbReference type="EMBL" id="QDT40303.1"/>
    </source>
</evidence>
<dbReference type="Pfam" id="PF04030">
    <property type="entry name" value="ALO"/>
    <property type="match status" value="1"/>
</dbReference>
<dbReference type="InterPro" id="IPR016164">
    <property type="entry name" value="FAD-linked_Oxase-like_C"/>
</dbReference>
<dbReference type="InterPro" id="IPR010031">
    <property type="entry name" value="FAD_lactone_oxidase-like"/>
</dbReference>
<dbReference type="InterPro" id="IPR036318">
    <property type="entry name" value="FAD-bd_PCMH-like_sf"/>
</dbReference>
<gene>
    <name evidence="5" type="primary">fas5</name>
    <name evidence="5" type="ORF">Pan241w_03590</name>
</gene>
<dbReference type="InterPro" id="IPR016166">
    <property type="entry name" value="FAD-bd_PCMH"/>
</dbReference>
<organism evidence="5 6">
    <name type="scientific">Gimesia alba</name>
    <dbReference type="NCBI Taxonomy" id="2527973"/>
    <lineage>
        <taxon>Bacteria</taxon>
        <taxon>Pseudomonadati</taxon>
        <taxon>Planctomycetota</taxon>
        <taxon>Planctomycetia</taxon>
        <taxon>Planctomycetales</taxon>
        <taxon>Planctomycetaceae</taxon>
        <taxon>Gimesia</taxon>
    </lineage>
</organism>
<dbReference type="InterPro" id="IPR016169">
    <property type="entry name" value="FAD-bd_PCMH_sub2"/>
</dbReference>
<evidence type="ECO:0000256" key="1">
    <source>
        <dbReference type="ARBA" id="ARBA00022630"/>
    </source>
</evidence>
<dbReference type="OrthoDB" id="9768764at2"/>
<feature type="domain" description="FAD-binding PCMH-type" evidence="4">
    <location>
        <begin position="67"/>
        <end position="243"/>
    </location>
</feature>
<proteinExistence type="predicted"/>
<dbReference type="PROSITE" id="PS51387">
    <property type="entry name" value="FAD_PCMH"/>
    <property type="match status" value="1"/>
</dbReference>
<keyword evidence="2" id="KW-0274">FAD</keyword>
<dbReference type="PANTHER" id="PTHR43762">
    <property type="entry name" value="L-GULONOLACTONE OXIDASE"/>
    <property type="match status" value="1"/>
</dbReference>
<reference evidence="5 6" key="1">
    <citation type="submission" date="2019-02" db="EMBL/GenBank/DDBJ databases">
        <title>Deep-cultivation of Planctomycetes and their phenomic and genomic characterization uncovers novel biology.</title>
        <authorList>
            <person name="Wiegand S."/>
            <person name="Jogler M."/>
            <person name="Boedeker C."/>
            <person name="Pinto D."/>
            <person name="Vollmers J."/>
            <person name="Rivas-Marin E."/>
            <person name="Kohn T."/>
            <person name="Peeters S.H."/>
            <person name="Heuer A."/>
            <person name="Rast P."/>
            <person name="Oberbeckmann S."/>
            <person name="Bunk B."/>
            <person name="Jeske O."/>
            <person name="Meyerdierks A."/>
            <person name="Storesund J.E."/>
            <person name="Kallscheuer N."/>
            <person name="Luecker S."/>
            <person name="Lage O.M."/>
            <person name="Pohl T."/>
            <person name="Merkel B.J."/>
            <person name="Hornburger P."/>
            <person name="Mueller R.-W."/>
            <person name="Bruemmer F."/>
            <person name="Labrenz M."/>
            <person name="Spormann A.M."/>
            <person name="Op den Camp H."/>
            <person name="Overmann J."/>
            <person name="Amann R."/>
            <person name="Jetten M.S.M."/>
            <person name="Mascher T."/>
            <person name="Medema M.H."/>
            <person name="Devos D.P."/>
            <person name="Kaster A.-K."/>
            <person name="Ovreas L."/>
            <person name="Rohde M."/>
            <person name="Galperin M.Y."/>
            <person name="Jogler C."/>
        </authorList>
    </citation>
    <scope>NUCLEOTIDE SEQUENCE [LARGE SCALE GENOMIC DNA]</scope>
    <source>
        <strain evidence="5 6">Pan241w</strain>
    </source>
</reference>
<dbReference type="InterPro" id="IPR006094">
    <property type="entry name" value="Oxid_FAD_bind_N"/>
</dbReference>